<dbReference type="GO" id="GO:0003677">
    <property type="term" value="F:DNA binding"/>
    <property type="evidence" value="ECO:0007669"/>
    <property type="project" value="InterPro"/>
</dbReference>
<keyword evidence="2" id="KW-0067">ATP-binding</keyword>
<dbReference type="InterPro" id="IPR014015">
    <property type="entry name" value="Helicase_SF3_DNA-vir"/>
</dbReference>
<organism evidence="4 5">
    <name type="scientific">Echinococcus multilocularis</name>
    <name type="common">Fox tapeworm</name>
    <dbReference type="NCBI Taxonomy" id="6211"/>
    <lineage>
        <taxon>Eukaryota</taxon>
        <taxon>Metazoa</taxon>
        <taxon>Spiralia</taxon>
        <taxon>Lophotrochozoa</taxon>
        <taxon>Platyhelminthes</taxon>
        <taxon>Cestoda</taxon>
        <taxon>Eucestoda</taxon>
        <taxon>Cyclophyllidea</taxon>
        <taxon>Taeniidae</taxon>
        <taxon>Echinococcus</taxon>
    </lineage>
</organism>
<dbReference type="AlphaFoldDB" id="A0A068Y0J2"/>
<proteinExistence type="predicted"/>
<evidence type="ECO:0000256" key="1">
    <source>
        <dbReference type="ARBA" id="ARBA00022741"/>
    </source>
</evidence>
<dbReference type="Proteomes" id="UP000017246">
    <property type="component" value="Unassembled WGS sequence"/>
</dbReference>
<dbReference type="OrthoDB" id="6239126at2759"/>
<evidence type="ECO:0000313" key="5">
    <source>
        <dbReference type="Proteomes" id="UP000017246"/>
    </source>
</evidence>
<dbReference type="GO" id="GO:0003678">
    <property type="term" value="F:DNA helicase activity"/>
    <property type="evidence" value="ECO:0007669"/>
    <property type="project" value="InterPro"/>
</dbReference>
<dbReference type="EMBL" id="LN901789">
    <property type="protein sequence ID" value="CDS35653.2"/>
    <property type="molecule type" value="Genomic_DNA"/>
</dbReference>
<accession>A0A068Y0J2</accession>
<dbReference type="Gene3D" id="3.40.50.300">
    <property type="entry name" value="P-loop containing nucleotide triphosphate hydrolases"/>
    <property type="match status" value="1"/>
</dbReference>
<evidence type="ECO:0000313" key="4">
    <source>
        <dbReference type="EMBL" id="CDS35653.2"/>
    </source>
</evidence>
<evidence type="ECO:0000259" key="3">
    <source>
        <dbReference type="PROSITE" id="PS51206"/>
    </source>
</evidence>
<dbReference type="InterPro" id="IPR027417">
    <property type="entry name" value="P-loop_NTPase"/>
</dbReference>
<feature type="domain" description="SF3 helicase" evidence="3">
    <location>
        <begin position="240"/>
        <end position="406"/>
    </location>
</feature>
<dbReference type="InterPro" id="IPR001177">
    <property type="entry name" value="PPV_DNA_helicase_E1_C"/>
</dbReference>
<evidence type="ECO:0000256" key="2">
    <source>
        <dbReference type="ARBA" id="ARBA00022840"/>
    </source>
</evidence>
<protein>
    <submittedName>
        <fullName evidence="4">Non capsid protein NS 1</fullName>
    </submittedName>
</protein>
<name>A0A068Y0J2_ECHMU</name>
<dbReference type="PROSITE" id="PS51206">
    <property type="entry name" value="SF3_HELICASE_1"/>
    <property type="match status" value="1"/>
</dbReference>
<dbReference type="Pfam" id="PF00519">
    <property type="entry name" value="PPV_E1_C"/>
    <property type="match status" value="1"/>
</dbReference>
<keyword evidence="1" id="KW-0547">Nucleotide-binding</keyword>
<dbReference type="SUPFAM" id="SSF52540">
    <property type="entry name" value="P-loop containing nucleoside triphosphate hydrolases"/>
    <property type="match status" value="1"/>
</dbReference>
<sequence>MSQTTLSGFTRTYYTFILRQYTGRPDAMSEVLYTEHDDHMHVIFQSSTTNSPRKVERIIEECGVPPQAVIEVKMTKQLVRNVTALIRYMKGRGEVVATDDHYDHFLRVATVSLEWPNCSVIPSEGRRMMKSAKEEDKGEVKRQKYIDLAEEVMRRKVRSMNDMNKKFTYQETVRLMADYGQSYNMIVRKALETVRMMNVAHQRATDYADLLKEELDNVRNGSPSHLCAYPKNHSGPSRKESIQWLEDMFSANAIAVVDFAITLRIIMNCEDEKINTLVLYGPTNTGKSLICKLMTSFLEHGSVMRRQEASAFAYENLLNRKVALMEEPKICAANQQDLKQILGGEPFEVHIKYQNPDLLERLPVVVTTNEPLGVRLSDVDAAATEGRCKSYTLDKQICNANIDETVPAPPYKLCSCDMAHLLLPIYELLAL</sequence>
<reference evidence="4" key="1">
    <citation type="journal article" date="2013" name="Nature">
        <title>The genomes of four tapeworm species reveal adaptations to parasitism.</title>
        <authorList>
            <person name="Tsai I.J."/>
            <person name="Zarowiecki M."/>
            <person name="Holroyd N."/>
            <person name="Garciarrubio A."/>
            <person name="Sanchez-Flores A."/>
            <person name="Brooks K.L."/>
            <person name="Tracey A."/>
            <person name="Bobes R.J."/>
            <person name="Fragoso G."/>
            <person name="Sciutto E."/>
            <person name="Aslett M."/>
            <person name="Beasley H."/>
            <person name="Bennett H.M."/>
            <person name="Cai J."/>
            <person name="Camicia F."/>
            <person name="Clark R."/>
            <person name="Cucher M."/>
            <person name="De Silva N."/>
            <person name="Day T.A."/>
            <person name="Deplazes P."/>
            <person name="Estrada K."/>
            <person name="Fernandez C."/>
            <person name="Holland P.W."/>
            <person name="Hou J."/>
            <person name="Hu S."/>
            <person name="Huckvale T."/>
            <person name="Hung S.S."/>
            <person name="Kamenetzky L."/>
            <person name="Keane J.A."/>
            <person name="Kiss F."/>
            <person name="Koziol U."/>
            <person name="Lambert O."/>
            <person name="Liu K."/>
            <person name="Luo X."/>
            <person name="Luo Y."/>
            <person name="Macchiaroli N."/>
            <person name="Nichol S."/>
            <person name="Paps J."/>
            <person name="Parkinson J."/>
            <person name="Pouchkina-Stantcheva N."/>
            <person name="Riddiford N."/>
            <person name="Rosenzvit M."/>
            <person name="Salinas G."/>
            <person name="Wasmuth J.D."/>
            <person name="Zamanian M."/>
            <person name="Zheng Y."/>
            <person name="Cai X."/>
            <person name="Soberon X."/>
            <person name="Olson P.D."/>
            <person name="Laclette J.P."/>
            <person name="Brehm K."/>
            <person name="Berriman M."/>
            <person name="Garciarrubio A."/>
            <person name="Bobes R.J."/>
            <person name="Fragoso G."/>
            <person name="Sanchez-Flores A."/>
            <person name="Estrada K."/>
            <person name="Cevallos M.A."/>
            <person name="Morett E."/>
            <person name="Gonzalez V."/>
            <person name="Portillo T."/>
            <person name="Ochoa-Leyva A."/>
            <person name="Jose M.V."/>
            <person name="Sciutto E."/>
            <person name="Landa A."/>
            <person name="Jimenez L."/>
            <person name="Valdes V."/>
            <person name="Carrero J.C."/>
            <person name="Larralde C."/>
            <person name="Morales-Montor J."/>
            <person name="Limon-Lason J."/>
            <person name="Soberon X."/>
            <person name="Laclette J.P."/>
        </authorList>
    </citation>
    <scope>NUCLEOTIDE SEQUENCE [LARGE SCALE GENOMIC DNA]</scope>
</reference>
<accession>A0A068XSU6</accession>
<reference evidence="4" key="2">
    <citation type="submission" date="2015-11" db="EMBL/GenBank/DDBJ databases">
        <authorList>
            <person name="Zhang Y."/>
            <person name="Guo Z."/>
        </authorList>
    </citation>
    <scope>NUCLEOTIDE SEQUENCE</scope>
</reference>
<keyword evidence="5" id="KW-1185">Reference proteome</keyword>
<dbReference type="STRING" id="6211.A0A068Y0J2"/>
<dbReference type="GO" id="GO:0006260">
    <property type="term" value="P:DNA replication"/>
    <property type="evidence" value="ECO:0007669"/>
    <property type="project" value="InterPro"/>
</dbReference>
<gene>
    <name evidence="4" type="ORF">EmuJ_000368400</name>
</gene>
<dbReference type="GO" id="GO:0005524">
    <property type="term" value="F:ATP binding"/>
    <property type="evidence" value="ECO:0007669"/>
    <property type="project" value="UniProtKB-KW"/>
</dbReference>